<protein>
    <recommendedName>
        <fullName evidence="1">Calcineurin-like phosphoesterase domain-containing protein</fullName>
    </recommendedName>
</protein>
<name>X0YKF5_9ZZZZ</name>
<feature type="non-terminal residue" evidence="2">
    <location>
        <position position="1"/>
    </location>
</feature>
<dbReference type="SUPFAM" id="SSF56300">
    <property type="entry name" value="Metallo-dependent phosphatases"/>
    <property type="match status" value="1"/>
</dbReference>
<feature type="domain" description="Calcineurin-like phosphoesterase" evidence="1">
    <location>
        <begin position="3"/>
        <end position="64"/>
    </location>
</feature>
<accession>X0YKF5</accession>
<proteinExistence type="predicted"/>
<dbReference type="AlphaFoldDB" id="X0YKF5"/>
<gene>
    <name evidence="2" type="ORF">S01H1_75383</name>
</gene>
<dbReference type="Pfam" id="PF12850">
    <property type="entry name" value="Metallophos_2"/>
    <property type="match status" value="1"/>
</dbReference>
<dbReference type="EMBL" id="BARS01050501">
    <property type="protein sequence ID" value="GAG49018.1"/>
    <property type="molecule type" value="Genomic_DNA"/>
</dbReference>
<comment type="caution">
    <text evidence="2">The sequence shown here is derived from an EMBL/GenBank/DDBJ whole genome shotgun (WGS) entry which is preliminary data.</text>
</comment>
<dbReference type="InterPro" id="IPR024654">
    <property type="entry name" value="Calcineurin-like_PHP_lpxH"/>
</dbReference>
<dbReference type="Gene3D" id="3.60.21.10">
    <property type="match status" value="1"/>
</dbReference>
<organism evidence="2">
    <name type="scientific">marine sediment metagenome</name>
    <dbReference type="NCBI Taxonomy" id="412755"/>
    <lineage>
        <taxon>unclassified sequences</taxon>
        <taxon>metagenomes</taxon>
        <taxon>ecological metagenomes</taxon>
    </lineage>
</organism>
<reference evidence="2" key="1">
    <citation type="journal article" date="2014" name="Front. Microbiol.">
        <title>High frequency of phylogenetically diverse reductive dehalogenase-homologous genes in deep subseafloor sedimentary metagenomes.</title>
        <authorList>
            <person name="Kawai M."/>
            <person name="Futagami T."/>
            <person name="Toyoda A."/>
            <person name="Takaki Y."/>
            <person name="Nishi S."/>
            <person name="Hori S."/>
            <person name="Arai W."/>
            <person name="Tsubouchi T."/>
            <person name="Morono Y."/>
            <person name="Uchiyama I."/>
            <person name="Ito T."/>
            <person name="Fujiyama A."/>
            <person name="Inagaki F."/>
            <person name="Takami H."/>
        </authorList>
    </citation>
    <scope>NUCLEOTIDE SEQUENCE</scope>
    <source>
        <strain evidence="2">Expedition CK06-06</strain>
    </source>
</reference>
<evidence type="ECO:0000259" key="1">
    <source>
        <dbReference type="Pfam" id="PF12850"/>
    </source>
</evidence>
<sequence length="97" mass="10953">NFSVSRYNIGVIHILPENLEEFMKEHDLHIIIFGHTHIPLIKGTKFNTLLLNPGSPMEPNVPPQKSGFLKPVARPTVITLKIDENDVISTFIITLKL</sequence>
<evidence type="ECO:0000313" key="2">
    <source>
        <dbReference type="EMBL" id="GAG49018.1"/>
    </source>
</evidence>
<dbReference type="InterPro" id="IPR029052">
    <property type="entry name" value="Metallo-depent_PP-like"/>
</dbReference>